<reference evidence="1 2" key="1">
    <citation type="submission" date="2019-12" db="EMBL/GenBank/DDBJ databases">
        <title>Defluviitalea raffinosedens, isolated from a biogas fermenter, genome sequencing and characterization.</title>
        <authorList>
            <person name="Rettenmaier R."/>
            <person name="Schneider M."/>
            <person name="Neuhaus K."/>
            <person name="Liebl W."/>
            <person name="Zverlov V."/>
        </authorList>
    </citation>
    <scope>NUCLEOTIDE SEQUENCE [LARGE SCALE GENOMIC DNA]</scope>
    <source>
        <strain evidence="1 2">249c-K6</strain>
    </source>
</reference>
<evidence type="ECO:0000313" key="1">
    <source>
        <dbReference type="EMBL" id="KAE9628752.1"/>
    </source>
</evidence>
<organism evidence="1 2">
    <name type="scientific">Defluviitalea raffinosedens</name>
    <dbReference type="NCBI Taxonomy" id="1450156"/>
    <lineage>
        <taxon>Bacteria</taxon>
        <taxon>Bacillati</taxon>
        <taxon>Bacillota</taxon>
        <taxon>Clostridia</taxon>
        <taxon>Lachnospirales</taxon>
        <taxon>Defluviitaleaceae</taxon>
        <taxon>Defluviitalea</taxon>
    </lineage>
</organism>
<keyword evidence="2" id="KW-1185">Reference proteome</keyword>
<sequence length="120" mass="14361">MELFDSFKREEDVKEIDYVYDDEAEIQMVQELFDQNNELLTEHYIQEFLLPKLIQLEEARKVELSQKLKKDETRLYHNVYGEGIFVGLDPTNNYIQVRFDSAKKTCEFSFPDAIGEYLFM</sequence>
<proteinExistence type="predicted"/>
<dbReference type="AlphaFoldDB" id="A0A7C8LRT1"/>
<dbReference type="RefSeq" id="WP_158741723.1">
    <property type="nucleotide sequence ID" value="NZ_WSLF01000019.1"/>
</dbReference>
<dbReference type="Proteomes" id="UP000483018">
    <property type="component" value="Unassembled WGS sequence"/>
</dbReference>
<protein>
    <submittedName>
        <fullName evidence="1">Uncharacterized protein</fullName>
    </submittedName>
</protein>
<comment type="caution">
    <text evidence="1">The sequence shown here is derived from an EMBL/GenBank/DDBJ whole genome shotgun (WGS) entry which is preliminary data.</text>
</comment>
<name>A0A7C8LRT1_9FIRM</name>
<gene>
    <name evidence="1" type="ORF">GND95_13690</name>
</gene>
<dbReference type="EMBL" id="WSLF01000019">
    <property type="protein sequence ID" value="KAE9628752.1"/>
    <property type="molecule type" value="Genomic_DNA"/>
</dbReference>
<accession>A0A7C8LRT1</accession>
<evidence type="ECO:0000313" key="2">
    <source>
        <dbReference type="Proteomes" id="UP000483018"/>
    </source>
</evidence>